<evidence type="ECO:0000313" key="8">
    <source>
        <dbReference type="Proteomes" id="UP001178507"/>
    </source>
</evidence>
<keyword evidence="3 6" id="KW-0812">Transmembrane</keyword>
<keyword evidence="4 6" id="KW-1133">Transmembrane helix</keyword>
<dbReference type="InterPro" id="IPR036259">
    <property type="entry name" value="MFS_trans_sf"/>
</dbReference>
<evidence type="ECO:0000313" key="7">
    <source>
        <dbReference type="EMBL" id="CAJ1408359.1"/>
    </source>
</evidence>
<feature type="transmembrane region" description="Helical" evidence="6">
    <location>
        <begin position="169"/>
        <end position="188"/>
    </location>
</feature>
<feature type="transmembrane region" description="Helical" evidence="6">
    <location>
        <begin position="308"/>
        <end position="327"/>
    </location>
</feature>
<proteinExistence type="inferred from homology"/>
<evidence type="ECO:0000256" key="5">
    <source>
        <dbReference type="ARBA" id="ARBA00023136"/>
    </source>
</evidence>
<feature type="transmembrane region" description="Helical" evidence="6">
    <location>
        <begin position="347"/>
        <end position="366"/>
    </location>
</feature>
<reference evidence="7" key="1">
    <citation type="submission" date="2023-08" db="EMBL/GenBank/DDBJ databases">
        <authorList>
            <person name="Chen Y."/>
            <person name="Shah S."/>
            <person name="Dougan E. K."/>
            <person name="Thang M."/>
            <person name="Chan C."/>
        </authorList>
    </citation>
    <scope>NUCLEOTIDE SEQUENCE</scope>
</reference>
<keyword evidence="5 6" id="KW-0472">Membrane</keyword>
<feature type="transmembrane region" description="Helical" evidence="6">
    <location>
        <begin position="75"/>
        <end position="94"/>
    </location>
</feature>
<gene>
    <name evidence="7" type="ORF">EVOR1521_LOCUS29795</name>
</gene>
<dbReference type="GO" id="GO:0016020">
    <property type="term" value="C:membrane"/>
    <property type="evidence" value="ECO:0007669"/>
    <property type="project" value="UniProtKB-SubCell"/>
</dbReference>
<dbReference type="EMBL" id="CAUJNA010003716">
    <property type="protein sequence ID" value="CAJ1408359.1"/>
    <property type="molecule type" value="Genomic_DNA"/>
</dbReference>
<dbReference type="AlphaFoldDB" id="A0AA36JMH8"/>
<dbReference type="InterPro" id="IPR000109">
    <property type="entry name" value="POT_fam"/>
</dbReference>
<dbReference type="Gene3D" id="1.20.1250.20">
    <property type="entry name" value="MFS general substrate transporter like domains"/>
    <property type="match status" value="1"/>
</dbReference>
<accession>A0AA36JMH8</accession>
<protein>
    <submittedName>
        <fullName evidence="7">Uncharacterized protein</fullName>
    </submittedName>
</protein>
<feature type="transmembrane region" description="Helical" evidence="6">
    <location>
        <begin position="378"/>
        <end position="397"/>
    </location>
</feature>
<comment type="subcellular location">
    <subcellularLocation>
        <location evidence="1">Membrane</location>
        <topology evidence="1">Multi-pass membrane protein</topology>
    </subcellularLocation>
</comment>
<evidence type="ECO:0000256" key="4">
    <source>
        <dbReference type="ARBA" id="ARBA00022989"/>
    </source>
</evidence>
<evidence type="ECO:0000256" key="3">
    <source>
        <dbReference type="ARBA" id="ARBA00022692"/>
    </source>
</evidence>
<sequence length="441" mass="47043">MASVPHAAGCLAFRLADGFARNALFANQIILFQSLGGFGANGAQRAAKFLSATCSVAPFVLGAWQQRVGAPLPRMVLIGCFLEVLVTILIALAASQHLLLHGQSLVCCTMLTYALGYGAVTSAMPVLTRKAAPEGACRTGLMQAFVGCLSFGAMAGIGAAAWAESYRRDHWALLSGALALLLGACCLPPRGMPLAWARCVLRFTLGLKPEKLLLWEMQEKEERLLDPEPTDARALPQLVLPLLLLVPFYAAGVQWTTSWYVLTLYLDRRVGGFLVPACLLQGFERLVSLAALGALLRTTSVLKLGPASRLAFGSLLAAAAMFAAALAEAARRDWWPRLPGEPDVSSLSVLWLLPQFALIATGEAFVYPACAEFLSTPVAYGFSCFLQAAAVALLGLLLGHLKDWIPESSPNNGHYDLFFISIGIACVISAGALLAVSKWKH</sequence>
<dbReference type="GO" id="GO:0022857">
    <property type="term" value="F:transmembrane transporter activity"/>
    <property type="evidence" value="ECO:0007669"/>
    <property type="project" value="InterPro"/>
</dbReference>
<keyword evidence="8" id="KW-1185">Reference proteome</keyword>
<dbReference type="Pfam" id="PF00854">
    <property type="entry name" value="PTR2"/>
    <property type="match status" value="1"/>
</dbReference>
<evidence type="ECO:0000256" key="2">
    <source>
        <dbReference type="ARBA" id="ARBA00005982"/>
    </source>
</evidence>
<name>A0AA36JMH8_9DINO</name>
<feature type="transmembrane region" description="Helical" evidence="6">
    <location>
        <begin position="141"/>
        <end position="163"/>
    </location>
</feature>
<comment type="caution">
    <text evidence="7">The sequence shown here is derived from an EMBL/GenBank/DDBJ whole genome shotgun (WGS) entry which is preliminary data.</text>
</comment>
<feature type="transmembrane region" description="Helical" evidence="6">
    <location>
        <begin position="417"/>
        <end position="436"/>
    </location>
</feature>
<feature type="transmembrane region" description="Helical" evidence="6">
    <location>
        <begin position="238"/>
        <end position="261"/>
    </location>
</feature>
<dbReference type="PANTHER" id="PTHR11654">
    <property type="entry name" value="OLIGOPEPTIDE TRANSPORTER-RELATED"/>
    <property type="match status" value="1"/>
</dbReference>
<dbReference type="SUPFAM" id="SSF103473">
    <property type="entry name" value="MFS general substrate transporter"/>
    <property type="match status" value="1"/>
</dbReference>
<feature type="transmembrane region" description="Helical" evidence="6">
    <location>
        <begin position="100"/>
        <end position="120"/>
    </location>
</feature>
<dbReference type="Proteomes" id="UP001178507">
    <property type="component" value="Unassembled WGS sequence"/>
</dbReference>
<comment type="similarity">
    <text evidence="2">Belongs to the major facilitator superfamily. Proton-dependent oligopeptide transporter (POT/PTR) (TC 2.A.17) family.</text>
</comment>
<evidence type="ECO:0000256" key="6">
    <source>
        <dbReference type="SAM" id="Phobius"/>
    </source>
</evidence>
<organism evidence="7 8">
    <name type="scientific">Effrenium voratum</name>
    <dbReference type="NCBI Taxonomy" id="2562239"/>
    <lineage>
        <taxon>Eukaryota</taxon>
        <taxon>Sar</taxon>
        <taxon>Alveolata</taxon>
        <taxon>Dinophyceae</taxon>
        <taxon>Suessiales</taxon>
        <taxon>Symbiodiniaceae</taxon>
        <taxon>Effrenium</taxon>
    </lineage>
</organism>
<evidence type="ECO:0000256" key="1">
    <source>
        <dbReference type="ARBA" id="ARBA00004141"/>
    </source>
</evidence>